<accession>A0A918HRT3</accession>
<comment type="caution">
    <text evidence="1">The sequence shown here is derived from an EMBL/GenBank/DDBJ whole genome shotgun (WGS) entry which is preliminary data.</text>
</comment>
<reference evidence="1" key="1">
    <citation type="journal article" date="2014" name="Int. J. Syst. Evol. Microbiol.">
        <title>Complete genome sequence of Corynebacterium casei LMG S-19264T (=DSM 44701T), isolated from a smear-ripened cheese.</title>
        <authorList>
            <consortium name="US DOE Joint Genome Institute (JGI-PGF)"/>
            <person name="Walter F."/>
            <person name="Albersmeier A."/>
            <person name="Kalinowski J."/>
            <person name="Ruckert C."/>
        </authorList>
    </citation>
    <scope>NUCLEOTIDE SEQUENCE</scope>
    <source>
        <strain evidence="1">JCM 4125</strain>
    </source>
</reference>
<keyword evidence="2" id="KW-1185">Reference proteome</keyword>
<organism evidence="1 2">
    <name type="scientific">Streptomyces phaeofaciens</name>
    <dbReference type="NCBI Taxonomy" id="68254"/>
    <lineage>
        <taxon>Bacteria</taxon>
        <taxon>Bacillati</taxon>
        <taxon>Actinomycetota</taxon>
        <taxon>Actinomycetes</taxon>
        <taxon>Kitasatosporales</taxon>
        <taxon>Streptomycetaceae</taxon>
        <taxon>Streptomyces</taxon>
    </lineage>
</organism>
<evidence type="ECO:0000313" key="2">
    <source>
        <dbReference type="Proteomes" id="UP000646776"/>
    </source>
</evidence>
<dbReference type="EMBL" id="BMSA01000070">
    <property type="protein sequence ID" value="GGU00816.1"/>
    <property type="molecule type" value="Genomic_DNA"/>
</dbReference>
<dbReference type="AlphaFoldDB" id="A0A918HRT3"/>
<protein>
    <submittedName>
        <fullName evidence="1">Uncharacterized protein</fullName>
    </submittedName>
</protein>
<reference evidence="1" key="2">
    <citation type="submission" date="2020-09" db="EMBL/GenBank/DDBJ databases">
        <authorList>
            <person name="Sun Q."/>
            <person name="Ohkuma M."/>
        </authorList>
    </citation>
    <scope>NUCLEOTIDE SEQUENCE</scope>
    <source>
        <strain evidence="1">JCM 4125</strain>
    </source>
</reference>
<dbReference type="Proteomes" id="UP000646776">
    <property type="component" value="Unassembled WGS sequence"/>
</dbReference>
<evidence type="ECO:0000313" key="1">
    <source>
        <dbReference type="EMBL" id="GGU00816.1"/>
    </source>
</evidence>
<name>A0A918HRT3_9ACTN</name>
<proteinExistence type="predicted"/>
<gene>
    <name evidence="1" type="ORF">GCM10010226_91980</name>
</gene>
<sequence length="152" mass="16682">MQVSAAAFPLRGFPQTCLRVALQTVLPQRRGVCVDPNFDMSFAIAMGERFGRPAEGWPASTRYVHPDLGIIARSIGPERAGSFLEVVRQAYRREQEIARVGGYHFGFAACLSTELGDASITAWSSAGGSVLSRFRHQEIAAFHTQHSWVADD</sequence>